<evidence type="ECO:0000313" key="2">
    <source>
        <dbReference type="EMBL" id="MDJ1182818.1"/>
    </source>
</evidence>
<comment type="caution">
    <text evidence="2">The sequence shown here is derived from an EMBL/GenBank/DDBJ whole genome shotgun (WGS) entry which is preliminary data.</text>
</comment>
<keyword evidence="3" id="KW-1185">Reference proteome</keyword>
<feature type="region of interest" description="Disordered" evidence="1">
    <location>
        <begin position="36"/>
        <end position="124"/>
    </location>
</feature>
<gene>
    <name evidence="2" type="ORF">PMH09_06375</name>
</gene>
<organism evidence="2 3">
    <name type="scientific">Roseofilum casamattae BLCC-M143</name>
    <dbReference type="NCBI Taxonomy" id="3022442"/>
    <lineage>
        <taxon>Bacteria</taxon>
        <taxon>Bacillati</taxon>
        <taxon>Cyanobacteriota</taxon>
        <taxon>Cyanophyceae</taxon>
        <taxon>Desertifilales</taxon>
        <taxon>Desertifilaceae</taxon>
        <taxon>Roseofilum</taxon>
        <taxon>Roseofilum casamattae</taxon>
    </lineage>
</organism>
<evidence type="ECO:0000313" key="3">
    <source>
        <dbReference type="Proteomes" id="UP001232992"/>
    </source>
</evidence>
<dbReference type="Proteomes" id="UP001232992">
    <property type="component" value="Unassembled WGS sequence"/>
</dbReference>
<feature type="compositionally biased region" description="Polar residues" evidence="1">
    <location>
        <begin position="93"/>
        <end position="108"/>
    </location>
</feature>
<dbReference type="EMBL" id="JAQOSQ010000004">
    <property type="protein sequence ID" value="MDJ1182818.1"/>
    <property type="molecule type" value="Genomic_DNA"/>
</dbReference>
<proteinExistence type="predicted"/>
<protein>
    <submittedName>
        <fullName evidence="2">Uncharacterized protein</fullName>
    </submittedName>
</protein>
<feature type="compositionally biased region" description="Basic and acidic residues" evidence="1">
    <location>
        <begin position="41"/>
        <end position="52"/>
    </location>
</feature>
<feature type="region of interest" description="Disordered" evidence="1">
    <location>
        <begin position="189"/>
        <end position="210"/>
    </location>
</feature>
<sequence>MARWQTRIKKPQRILQQKKANPQLARAIQAKLNVAQLDTEENARVPGERSPLEKSGSLLDRETLNQPDTASNRPASLSQSPIQRWSLQRDRSATQLDETAVPLNNSAVQRDETQLIPSSPGKKIAPQVDKAFQDIGHDEVGEKSVVHSGPEADSMAKSMNSHAYSITDNNTDKTHIVMQSRLANDIPTQTHEGTHTAHQHSSKSIKPNIDGTPINDDAVMEGNARANEKRIMSGQALEVEF</sequence>
<name>A0ABT7BUE8_9CYAN</name>
<reference evidence="2 3" key="1">
    <citation type="submission" date="2023-01" db="EMBL/GenBank/DDBJ databases">
        <title>Novel diversity within Roseofilum (Cyanobacteria; Desertifilaceae) from marine benthic mats with descriptions of four novel species.</title>
        <authorList>
            <person name="Wang Y."/>
            <person name="Berthold D.E."/>
            <person name="Hu J."/>
            <person name="Lefler F.W."/>
            <person name="Laughinghouse H.D. IV."/>
        </authorList>
    </citation>
    <scope>NUCLEOTIDE SEQUENCE [LARGE SCALE GENOMIC DNA]</scope>
    <source>
        <strain evidence="2 3">BLCC-M143</strain>
    </source>
</reference>
<feature type="compositionally biased region" description="Basic residues" evidence="1">
    <location>
        <begin position="1"/>
        <end position="12"/>
    </location>
</feature>
<evidence type="ECO:0000256" key="1">
    <source>
        <dbReference type="SAM" id="MobiDB-lite"/>
    </source>
</evidence>
<accession>A0ABT7BUE8</accession>
<feature type="compositionally biased region" description="Polar residues" evidence="1">
    <location>
        <begin position="64"/>
        <end position="86"/>
    </location>
</feature>
<feature type="region of interest" description="Disordered" evidence="1">
    <location>
        <begin position="1"/>
        <end position="21"/>
    </location>
</feature>
<dbReference type="RefSeq" id="WP_283757470.1">
    <property type="nucleotide sequence ID" value="NZ_JAQOSQ010000004.1"/>
</dbReference>